<protein>
    <recommendedName>
        <fullName evidence="2">Heterokaryon incompatibility domain-containing protein</fullName>
    </recommendedName>
</protein>
<organism evidence="3 4">
    <name type="scientific">Fusarium solani</name>
    <name type="common">Filamentous fungus</name>
    <dbReference type="NCBI Taxonomy" id="169388"/>
    <lineage>
        <taxon>Eukaryota</taxon>
        <taxon>Fungi</taxon>
        <taxon>Dikarya</taxon>
        <taxon>Ascomycota</taxon>
        <taxon>Pezizomycotina</taxon>
        <taxon>Sordariomycetes</taxon>
        <taxon>Hypocreomycetidae</taxon>
        <taxon>Hypocreales</taxon>
        <taxon>Nectriaceae</taxon>
        <taxon>Fusarium</taxon>
        <taxon>Fusarium solani species complex</taxon>
    </lineage>
</organism>
<dbReference type="EMBL" id="JAGTJS010000023">
    <property type="protein sequence ID" value="KAH7237339.1"/>
    <property type="molecule type" value="Genomic_DNA"/>
</dbReference>
<feature type="region of interest" description="Disordered" evidence="1">
    <location>
        <begin position="474"/>
        <end position="507"/>
    </location>
</feature>
<reference evidence="3" key="1">
    <citation type="journal article" date="2021" name="Nat. Commun.">
        <title>Genetic determinants of endophytism in the Arabidopsis root mycobiome.</title>
        <authorList>
            <person name="Mesny F."/>
            <person name="Miyauchi S."/>
            <person name="Thiergart T."/>
            <person name="Pickel B."/>
            <person name="Atanasova L."/>
            <person name="Karlsson M."/>
            <person name="Huettel B."/>
            <person name="Barry K.W."/>
            <person name="Haridas S."/>
            <person name="Chen C."/>
            <person name="Bauer D."/>
            <person name="Andreopoulos W."/>
            <person name="Pangilinan J."/>
            <person name="LaButti K."/>
            <person name="Riley R."/>
            <person name="Lipzen A."/>
            <person name="Clum A."/>
            <person name="Drula E."/>
            <person name="Henrissat B."/>
            <person name="Kohler A."/>
            <person name="Grigoriev I.V."/>
            <person name="Martin F.M."/>
            <person name="Hacquard S."/>
        </authorList>
    </citation>
    <scope>NUCLEOTIDE SEQUENCE</scope>
    <source>
        <strain evidence="3">FSSC 5 MPI-SDFR-AT-0091</strain>
    </source>
</reference>
<evidence type="ECO:0000256" key="1">
    <source>
        <dbReference type="SAM" id="MobiDB-lite"/>
    </source>
</evidence>
<proteinExistence type="predicted"/>
<dbReference type="PANTHER" id="PTHR33112">
    <property type="entry name" value="DOMAIN PROTEIN, PUTATIVE-RELATED"/>
    <property type="match status" value="1"/>
</dbReference>
<accession>A0A9P9GG30</accession>
<gene>
    <name evidence="3" type="ORF">B0J15DRAFT_529547</name>
</gene>
<dbReference type="PANTHER" id="PTHR33112:SF1">
    <property type="entry name" value="HETEROKARYON INCOMPATIBILITY DOMAIN-CONTAINING PROTEIN"/>
    <property type="match status" value="1"/>
</dbReference>
<dbReference type="Pfam" id="PF06985">
    <property type="entry name" value="HET"/>
    <property type="match status" value="1"/>
</dbReference>
<evidence type="ECO:0000259" key="2">
    <source>
        <dbReference type="Pfam" id="PF06985"/>
    </source>
</evidence>
<feature type="domain" description="Heterokaryon incompatibility" evidence="2">
    <location>
        <begin position="262"/>
        <end position="353"/>
    </location>
</feature>
<sequence length="931" mass="105805">MTFGGFHAWDLSRGQQDFNFNSPIQNNPFRSNDELCNECSLLDLEAAFDRAHDLYEQARRGHNTRKLVTCRGPNGPTYLRDFYFVTSFGRRLSEERLCKLCSFFRQHAQEPAKGTYKLLAICSSETSLFEPLRKNARGRRVRRPWGDMEYNILLAVVPELHGVPRTGVPLRWLETELPKKGSIYRLTQDVEGEDGRRLILPERLDPKADMEIVGYWQYTCGASHGSHCSPKKPPGATLRGFRAINCNKRPMSPEPVSWSEKYAALSYVWGPGEEKWPQTIKDAMTVTRMMGLKYLWVDRLCIDQNNLEEKMFLISKMNAIYEGAEVTIINAAGDARTGLPGVGNTPRTPQPTVHLDLFRGKTAASRPTDVYLDLLNVRQVDYDAETQGHSMWMDTYRHGLNQHMEIPLDEMMGLSSRTDEYGIPKDHLEFHESNAEHFGIPFDEYMEKQLELARRIGIPFTELVPWLMRKTARKNGIPDDQPLPSKVPGETMTDSSKPVTPLPPGKVPEKTVLVSTMQDPRVTIRNSQWATRGWTYQEGVLSRRCLVFTKEQIYWECRGMAVNETIRLPLPALHAPAETGRSWLFADYMLSGIFRGDMHATPELQFGFRSEEDDDGRSQIKALDGHIRSFTARNLTNPSDSLNAFLGISARYSKNADNGLSLLLGIPIWAGAFADGQPGLQHSFAMSVSAWFHTGSPVEPGSELYVSGCPRRSQFPSWTWIGWQGRADFNGDNTDPGVEGDDEDSRGDNAHIDFFAAMTSPDWVRSVSHIWSAEMMLHSEDGRFSTLLEGFLPLQDFNDSTKIWLLTVKRPLVLKHLHMMPSKYSEEWMRLMGRRVELHMSETVTEEELRKGHQSGTMVTVLVFAATVPFVWDGRARFLVLRRVDAAGTRWERIGSLVLTMEEHLMDKYSDSESMVRDLPVQAYSNDLVVV</sequence>
<keyword evidence="4" id="KW-1185">Reference proteome</keyword>
<dbReference type="AlphaFoldDB" id="A0A9P9GG30"/>
<evidence type="ECO:0000313" key="3">
    <source>
        <dbReference type="EMBL" id="KAH7237339.1"/>
    </source>
</evidence>
<dbReference type="Proteomes" id="UP000736672">
    <property type="component" value="Unassembled WGS sequence"/>
</dbReference>
<name>A0A9P9GG30_FUSSL</name>
<dbReference type="InterPro" id="IPR010730">
    <property type="entry name" value="HET"/>
</dbReference>
<dbReference type="OrthoDB" id="5428863at2759"/>
<comment type="caution">
    <text evidence="3">The sequence shown here is derived from an EMBL/GenBank/DDBJ whole genome shotgun (WGS) entry which is preliminary data.</text>
</comment>
<evidence type="ECO:0000313" key="4">
    <source>
        <dbReference type="Proteomes" id="UP000736672"/>
    </source>
</evidence>